<dbReference type="GO" id="GO:0000156">
    <property type="term" value="F:phosphorelay response regulator activity"/>
    <property type="evidence" value="ECO:0007669"/>
    <property type="project" value="TreeGrafter"/>
</dbReference>
<keyword evidence="4 7" id="KW-0238">DNA-binding</keyword>
<keyword evidence="2" id="KW-0902">Two-component regulatory system</keyword>
<evidence type="ECO:0000256" key="5">
    <source>
        <dbReference type="ARBA" id="ARBA00023163"/>
    </source>
</evidence>
<evidence type="ECO:0000313" key="11">
    <source>
        <dbReference type="Proteomes" id="UP000316921"/>
    </source>
</evidence>
<keyword evidence="3" id="KW-0805">Transcription regulation</keyword>
<dbReference type="Pfam" id="PF00486">
    <property type="entry name" value="Trans_reg_C"/>
    <property type="match status" value="1"/>
</dbReference>
<dbReference type="PROSITE" id="PS50110">
    <property type="entry name" value="RESPONSE_REGULATORY"/>
    <property type="match status" value="1"/>
</dbReference>
<dbReference type="EMBL" id="CP036287">
    <property type="protein sequence ID" value="QDU65015.1"/>
    <property type="molecule type" value="Genomic_DNA"/>
</dbReference>
<sequence>MRLLIVEDEVDLAHALARAVREEGFVCDVAHEGEEGLWLARELDYDLILLDLMLPGIDGLSLLRRLRAERPTPVIVLTARGSLSSKVELLDAGADDYVTKPFALEELLSRARSLLRRAARQPAPVLSIGPVELDTVGRQVHLGGEPIELTAMEYALVEFLALHRGEVISRARLYEHLYDEREETSSNVVEVFVSNVRRKLGRDFISTRRGHGYLVDA</sequence>
<evidence type="ECO:0000256" key="7">
    <source>
        <dbReference type="PROSITE-ProRule" id="PRU01091"/>
    </source>
</evidence>
<dbReference type="GO" id="GO:0000976">
    <property type="term" value="F:transcription cis-regulatory region binding"/>
    <property type="evidence" value="ECO:0007669"/>
    <property type="project" value="TreeGrafter"/>
</dbReference>
<dbReference type="InterPro" id="IPR011006">
    <property type="entry name" value="CheY-like_superfamily"/>
</dbReference>
<keyword evidence="11" id="KW-1185">Reference proteome</keyword>
<proteinExistence type="predicted"/>
<evidence type="ECO:0000259" key="8">
    <source>
        <dbReference type="PROSITE" id="PS50110"/>
    </source>
</evidence>
<evidence type="ECO:0000256" key="3">
    <source>
        <dbReference type="ARBA" id="ARBA00023015"/>
    </source>
</evidence>
<dbReference type="PANTHER" id="PTHR48111">
    <property type="entry name" value="REGULATOR OF RPOS"/>
    <property type="match status" value="1"/>
</dbReference>
<evidence type="ECO:0000259" key="9">
    <source>
        <dbReference type="PROSITE" id="PS51755"/>
    </source>
</evidence>
<evidence type="ECO:0000256" key="6">
    <source>
        <dbReference type="PROSITE-ProRule" id="PRU00169"/>
    </source>
</evidence>
<dbReference type="InterPro" id="IPR036388">
    <property type="entry name" value="WH-like_DNA-bd_sf"/>
</dbReference>
<protein>
    <submittedName>
        <fullName evidence="10">Transcriptional activator protein CzcR</fullName>
    </submittedName>
</protein>
<dbReference type="Gene3D" id="1.10.10.10">
    <property type="entry name" value="Winged helix-like DNA-binding domain superfamily/Winged helix DNA-binding domain"/>
    <property type="match status" value="1"/>
</dbReference>
<feature type="modified residue" description="4-aspartylphosphate" evidence="6">
    <location>
        <position position="51"/>
    </location>
</feature>
<dbReference type="Proteomes" id="UP000316921">
    <property type="component" value="Chromosome"/>
</dbReference>
<dbReference type="GO" id="GO:0005829">
    <property type="term" value="C:cytosol"/>
    <property type="evidence" value="ECO:0007669"/>
    <property type="project" value="TreeGrafter"/>
</dbReference>
<organism evidence="10 11">
    <name type="scientific">Engelhardtia mirabilis</name>
    <dbReference type="NCBI Taxonomy" id="2528011"/>
    <lineage>
        <taxon>Bacteria</taxon>
        <taxon>Pseudomonadati</taxon>
        <taxon>Planctomycetota</taxon>
        <taxon>Planctomycetia</taxon>
        <taxon>Planctomycetia incertae sedis</taxon>
        <taxon>Engelhardtia</taxon>
    </lineage>
</organism>
<dbReference type="PANTHER" id="PTHR48111:SF37">
    <property type="entry name" value="RESPONSE REGULATOR PROTEIN CARR"/>
    <property type="match status" value="1"/>
</dbReference>
<dbReference type="Gene3D" id="6.10.250.690">
    <property type="match status" value="1"/>
</dbReference>
<dbReference type="InterPro" id="IPR001789">
    <property type="entry name" value="Sig_transdc_resp-reg_receiver"/>
</dbReference>
<dbReference type="CDD" id="cd00383">
    <property type="entry name" value="trans_reg_C"/>
    <property type="match status" value="1"/>
</dbReference>
<dbReference type="Pfam" id="PF00072">
    <property type="entry name" value="Response_reg"/>
    <property type="match status" value="1"/>
</dbReference>
<feature type="DNA-binding region" description="OmpR/PhoB-type" evidence="7">
    <location>
        <begin position="123"/>
        <end position="217"/>
    </location>
</feature>
<dbReference type="FunFam" id="3.40.50.2300:FF:000001">
    <property type="entry name" value="DNA-binding response regulator PhoB"/>
    <property type="match status" value="1"/>
</dbReference>
<evidence type="ECO:0000256" key="4">
    <source>
        <dbReference type="ARBA" id="ARBA00023125"/>
    </source>
</evidence>
<keyword evidence="1 6" id="KW-0597">Phosphoprotein</keyword>
<dbReference type="SMART" id="SM00862">
    <property type="entry name" value="Trans_reg_C"/>
    <property type="match status" value="1"/>
</dbReference>
<dbReference type="InterPro" id="IPR039420">
    <property type="entry name" value="WalR-like"/>
</dbReference>
<dbReference type="AlphaFoldDB" id="A0A518BDG6"/>
<dbReference type="RefSeq" id="WP_145061241.1">
    <property type="nucleotide sequence ID" value="NZ_CP036287.1"/>
</dbReference>
<evidence type="ECO:0000256" key="2">
    <source>
        <dbReference type="ARBA" id="ARBA00023012"/>
    </source>
</evidence>
<feature type="domain" description="Response regulatory" evidence="8">
    <location>
        <begin position="2"/>
        <end position="115"/>
    </location>
</feature>
<dbReference type="Gene3D" id="3.40.50.2300">
    <property type="match status" value="1"/>
</dbReference>
<evidence type="ECO:0000313" key="10">
    <source>
        <dbReference type="EMBL" id="QDU65015.1"/>
    </source>
</evidence>
<dbReference type="SUPFAM" id="SSF52172">
    <property type="entry name" value="CheY-like"/>
    <property type="match status" value="1"/>
</dbReference>
<dbReference type="KEGG" id="pbap:Pla133_00780"/>
<reference evidence="10 11" key="1">
    <citation type="submission" date="2019-02" db="EMBL/GenBank/DDBJ databases">
        <title>Deep-cultivation of Planctomycetes and their phenomic and genomic characterization uncovers novel biology.</title>
        <authorList>
            <person name="Wiegand S."/>
            <person name="Jogler M."/>
            <person name="Boedeker C."/>
            <person name="Pinto D."/>
            <person name="Vollmers J."/>
            <person name="Rivas-Marin E."/>
            <person name="Kohn T."/>
            <person name="Peeters S.H."/>
            <person name="Heuer A."/>
            <person name="Rast P."/>
            <person name="Oberbeckmann S."/>
            <person name="Bunk B."/>
            <person name="Jeske O."/>
            <person name="Meyerdierks A."/>
            <person name="Storesund J.E."/>
            <person name="Kallscheuer N."/>
            <person name="Luecker S."/>
            <person name="Lage O.M."/>
            <person name="Pohl T."/>
            <person name="Merkel B.J."/>
            <person name="Hornburger P."/>
            <person name="Mueller R.-W."/>
            <person name="Bruemmer F."/>
            <person name="Labrenz M."/>
            <person name="Spormann A.M."/>
            <person name="Op den Camp H."/>
            <person name="Overmann J."/>
            <person name="Amann R."/>
            <person name="Jetten M.S.M."/>
            <person name="Mascher T."/>
            <person name="Medema M.H."/>
            <person name="Devos D.P."/>
            <person name="Kaster A.-K."/>
            <person name="Ovreas L."/>
            <person name="Rohde M."/>
            <person name="Galperin M.Y."/>
            <person name="Jogler C."/>
        </authorList>
    </citation>
    <scope>NUCLEOTIDE SEQUENCE [LARGE SCALE GENOMIC DNA]</scope>
    <source>
        <strain evidence="10 11">Pla133</strain>
    </source>
</reference>
<gene>
    <name evidence="10" type="primary">czcR_1</name>
    <name evidence="10" type="ORF">Pla133_00780</name>
</gene>
<keyword evidence="5" id="KW-0804">Transcription</keyword>
<dbReference type="GO" id="GO:0006355">
    <property type="term" value="P:regulation of DNA-templated transcription"/>
    <property type="evidence" value="ECO:0007669"/>
    <property type="project" value="InterPro"/>
</dbReference>
<dbReference type="PROSITE" id="PS51755">
    <property type="entry name" value="OMPR_PHOB"/>
    <property type="match status" value="1"/>
</dbReference>
<name>A0A518BDG6_9BACT</name>
<feature type="domain" description="OmpR/PhoB-type" evidence="9">
    <location>
        <begin position="123"/>
        <end position="217"/>
    </location>
</feature>
<dbReference type="InterPro" id="IPR001867">
    <property type="entry name" value="OmpR/PhoB-type_DNA-bd"/>
</dbReference>
<dbReference type="GO" id="GO:0032993">
    <property type="term" value="C:protein-DNA complex"/>
    <property type="evidence" value="ECO:0007669"/>
    <property type="project" value="TreeGrafter"/>
</dbReference>
<accession>A0A518BDG6</accession>
<dbReference type="SMART" id="SM00448">
    <property type="entry name" value="REC"/>
    <property type="match status" value="1"/>
</dbReference>
<evidence type="ECO:0000256" key="1">
    <source>
        <dbReference type="ARBA" id="ARBA00022553"/>
    </source>
</evidence>